<reference evidence="3" key="1">
    <citation type="journal article" date="2019" name="Int. J. Syst. Evol. Microbiol.">
        <title>The Global Catalogue of Microorganisms (GCM) 10K type strain sequencing project: providing services to taxonomists for standard genome sequencing and annotation.</title>
        <authorList>
            <consortium name="The Broad Institute Genomics Platform"/>
            <consortium name="The Broad Institute Genome Sequencing Center for Infectious Disease"/>
            <person name="Wu L."/>
            <person name="Ma J."/>
        </authorList>
    </citation>
    <scope>NUCLEOTIDE SEQUENCE [LARGE SCALE GENOMIC DNA]</scope>
    <source>
        <strain evidence="3">CGMCC 1.15772</strain>
    </source>
</reference>
<gene>
    <name evidence="2" type="ORF">ACFP81_00650</name>
</gene>
<evidence type="ECO:0000256" key="1">
    <source>
        <dbReference type="SAM" id="MobiDB-lite"/>
    </source>
</evidence>
<organism evidence="2 3">
    <name type="scientific">Deinococcus lacus</name>
    <dbReference type="NCBI Taxonomy" id="392561"/>
    <lineage>
        <taxon>Bacteria</taxon>
        <taxon>Thermotogati</taxon>
        <taxon>Deinococcota</taxon>
        <taxon>Deinococci</taxon>
        <taxon>Deinococcales</taxon>
        <taxon>Deinococcaceae</taxon>
        <taxon>Deinococcus</taxon>
    </lineage>
</organism>
<feature type="region of interest" description="Disordered" evidence="1">
    <location>
        <begin position="1"/>
        <end position="55"/>
    </location>
</feature>
<dbReference type="Proteomes" id="UP001596297">
    <property type="component" value="Unassembled WGS sequence"/>
</dbReference>
<comment type="caution">
    <text evidence="2">The sequence shown here is derived from an EMBL/GenBank/DDBJ whole genome shotgun (WGS) entry which is preliminary data.</text>
</comment>
<proteinExistence type="predicted"/>
<evidence type="ECO:0000313" key="3">
    <source>
        <dbReference type="Proteomes" id="UP001596297"/>
    </source>
</evidence>
<protein>
    <recommendedName>
        <fullName evidence="4">Cell division protein FtsL</fullName>
    </recommendedName>
</protein>
<accession>A0ABW1Y938</accession>
<name>A0ABW1Y938_9DEIO</name>
<evidence type="ECO:0008006" key="4">
    <source>
        <dbReference type="Google" id="ProtNLM"/>
    </source>
</evidence>
<dbReference type="EMBL" id="JBHSWD010000001">
    <property type="protein sequence ID" value="MFC6590692.1"/>
    <property type="molecule type" value="Genomic_DNA"/>
</dbReference>
<evidence type="ECO:0000313" key="2">
    <source>
        <dbReference type="EMBL" id="MFC6590692.1"/>
    </source>
</evidence>
<dbReference type="RefSeq" id="WP_380081709.1">
    <property type="nucleotide sequence ID" value="NZ_JBHSWD010000001.1"/>
</dbReference>
<keyword evidence="3" id="KW-1185">Reference proteome</keyword>
<sequence>MTLPQRDLHGTLPQHSPPETLPQHGLPEFQEPAPSQPEGAPGPVPAGRREPPGRWARSEAMWRRRAVRLLLTYLALNLALLGLRSQTDYVRPGLLAARESEAGLTALRDRLDLEVQALSSVTRVRTWAQENGMRRFAELPKYSAEIGGVAAPAVPVPAPKLEIQTEWRP</sequence>